<proteinExistence type="predicted"/>
<reference evidence="3 4" key="1">
    <citation type="journal article" date="2016" name="Genome Biol. Evol.">
        <title>Gene Family Evolution Reflects Adaptation to Soil Environmental Stressors in the Genome of the Collembolan Orchesella cincta.</title>
        <authorList>
            <person name="Faddeeva-Vakhrusheva A."/>
            <person name="Derks M.F."/>
            <person name="Anvar S.Y."/>
            <person name="Agamennone V."/>
            <person name="Suring W."/>
            <person name="Smit S."/>
            <person name="van Straalen N.M."/>
            <person name="Roelofs D."/>
        </authorList>
    </citation>
    <scope>NUCLEOTIDE SEQUENCE [LARGE SCALE GENOMIC DNA]</scope>
    <source>
        <tissue evidence="3">Mixed pool</tissue>
    </source>
</reference>
<evidence type="ECO:0000313" key="3">
    <source>
        <dbReference type="EMBL" id="ODN03570.1"/>
    </source>
</evidence>
<accession>A0A1D2NE80</accession>
<protein>
    <submittedName>
        <fullName evidence="3">Uncharacterized protein</fullName>
    </submittedName>
</protein>
<dbReference type="Proteomes" id="UP000094527">
    <property type="component" value="Unassembled WGS sequence"/>
</dbReference>
<dbReference type="EMBL" id="LJIJ01000068">
    <property type="protein sequence ID" value="ODN03570.1"/>
    <property type="molecule type" value="Genomic_DNA"/>
</dbReference>
<comment type="caution">
    <text evidence="3">The sequence shown here is derived from an EMBL/GenBank/DDBJ whole genome shotgun (WGS) entry which is preliminary data.</text>
</comment>
<evidence type="ECO:0000313" key="4">
    <source>
        <dbReference type="Proteomes" id="UP000094527"/>
    </source>
</evidence>
<feature type="region of interest" description="Disordered" evidence="1">
    <location>
        <begin position="1"/>
        <end position="23"/>
    </location>
</feature>
<sequence>MLKKKMTLTEELDDHQDSETESEFLVVDENSPLLLDLDPPGTRSYNPGRRKKQSLLNFKIKTVTRGLPWIIVFTAMGMAAMVLIGFITMFQDNPVSISNATIITIPVEDSTQDGPILQLDQSYTNAINSSVT</sequence>
<evidence type="ECO:0000256" key="1">
    <source>
        <dbReference type="SAM" id="MobiDB-lite"/>
    </source>
</evidence>
<keyword evidence="4" id="KW-1185">Reference proteome</keyword>
<keyword evidence="2" id="KW-1133">Transmembrane helix</keyword>
<keyword evidence="2" id="KW-0812">Transmembrane</keyword>
<feature type="compositionally biased region" description="Acidic residues" evidence="1">
    <location>
        <begin position="10"/>
        <end position="22"/>
    </location>
</feature>
<organism evidence="3 4">
    <name type="scientific">Orchesella cincta</name>
    <name type="common">Springtail</name>
    <name type="synonym">Podura cincta</name>
    <dbReference type="NCBI Taxonomy" id="48709"/>
    <lineage>
        <taxon>Eukaryota</taxon>
        <taxon>Metazoa</taxon>
        <taxon>Ecdysozoa</taxon>
        <taxon>Arthropoda</taxon>
        <taxon>Hexapoda</taxon>
        <taxon>Collembola</taxon>
        <taxon>Entomobryomorpha</taxon>
        <taxon>Entomobryoidea</taxon>
        <taxon>Orchesellidae</taxon>
        <taxon>Orchesellinae</taxon>
        <taxon>Orchesella</taxon>
    </lineage>
</organism>
<dbReference type="AlphaFoldDB" id="A0A1D2NE80"/>
<gene>
    <name evidence="3" type="ORF">Ocin01_03108</name>
</gene>
<name>A0A1D2NE80_ORCCI</name>
<evidence type="ECO:0000256" key="2">
    <source>
        <dbReference type="SAM" id="Phobius"/>
    </source>
</evidence>
<feature type="transmembrane region" description="Helical" evidence="2">
    <location>
        <begin position="67"/>
        <end position="90"/>
    </location>
</feature>
<keyword evidence="2" id="KW-0472">Membrane</keyword>